<feature type="transmembrane region" description="Helical" evidence="9">
    <location>
        <begin position="51"/>
        <end position="71"/>
    </location>
</feature>
<keyword evidence="11" id="KW-1185">Reference proteome</keyword>
<evidence type="ECO:0000256" key="3">
    <source>
        <dbReference type="ARBA" id="ARBA00022679"/>
    </source>
</evidence>
<evidence type="ECO:0000313" key="11">
    <source>
        <dbReference type="Proteomes" id="UP000501179"/>
    </source>
</evidence>
<feature type="transmembrane region" description="Helical" evidence="9">
    <location>
        <begin position="236"/>
        <end position="254"/>
    </location>
</feature>
<feature type="region of interest" description="Disordered" evidence="8">
    <location>
        <begin position="361"/>
        <end position="411"/>
    </location>
</feature>
<evidence type="ECO:0000256" key="5">
    <source>
        <dbReference type="ARBA" id="ARBA00022989"/>
    </source>
</evidence>
<evidence type="ECO:0000313" key="10">
    <source>
        <dbReference type="EMBL" id="QIQ07012.1"/>
    </source>
</evidence>
<dbReference type="EMBL" id="CP050177">
    <property type="protein sequence ID" value="QIQ07012.1"/>
    <property type="molecule type" value="Genomic_DNA"/>
</dbReference>
<evidence type="ECO:0000256" key="9">
    <source>
        <dbReference type="SAM" id="Phobius"/>
    </source>
</evidence>
<dbReference type="Pfam" id="PF09594">
    <property type="entry name" value="GT87"/>
    <property type="match status" value="1"/>
</dbReference>
<feature type="transmembrane region" description="Helical" evidence="9">
    <location>
        <begin position="118"/>
        <end position="134"/>
    </location>
</feature>
<name>A0A6G9H8Z5_9ACTN</name>
<evidence type="ECO:0000256" key="8">
    <source>
        <dbReference type="SAM" id="MobiDB-lite"/>
    </source>
</evidence>
<reference evidence="10 11" key="1">
    <citation type="submission" date="2020-03" db="EMBL/GenBank/DDBJ databases">
        <title>A novel species.</title>
        <authorList>
            <person name="Gao J."/>
        </authorList>
    </citation>
    <scope>NUCLEOTIDE SEQUENCE [LARGE SCALE GENOMIC DNA]</scope>
    <source>
        <strain evidence="10 11">QMT-12</strain>
    </source>
</reference>
<organism evidence="10 11">
    <name type="scientific">Streptomyces liangshanensis</name>
    <dbReference type="NCBI Taxonomy" id="2717324"/>
    <lineage>
        <taxon>Bacteria</taxon>
        <taxon>Bacillati</taxon>
        <taxon>Actinomycetota</taxon>
        <taxon>Actinomycetes</taxon>
        <taxon>Kitasatosporales</taxon>
        <taxon>Streptomycetaceae</taxon>
        <taxon>Streptomyces</taxon>
    </lineage>
</organism>
<dbReference type="GO" id="GO:0005886">
    <property type="term" value="C:plasma membrane"/>
    <property type="evidence" value="ECO:0007669"/>
    <property type="project" value="UniProtKB-SubCell"/>
</dbReference>
<keyword evidence="4 9" id="KW-0812">Transmembrane</keyword>
<dbReference type="Proteomes" id="UP000501179">
    <property type="component" value="Chromosome"/>
</dbReference>
<dbReference type="KEGG" id="slia:HA039_19465"/>
<evidence type="ECO:0000256" key="4">
    <source>
        <dbReference type="ARBA" id="ARBA00022692"/>
    </source>
</evidence>
<keyword evidence="5 9" id="KW-1133">Transmembrane helix</keyword>
<evidence type="ECO:0000256" key="2">
    <source>
        <dbReference type="ARBA" id="ARBA00022475"/>
    </source>
</evidence>
<dbReference type="GO" id="GO:0016758">
    <property type="term" value="F:hexosyltransferase activity"/>
    <property type="evidence" value="ECO:0007669"/>
    <property type="project" value="InterPro"/>
</dbReference>
<dbReference type="InterPro" id="IPR018584">
    <property type="entry name" value="GT87"/>
</dbReference>
<gene>
    <name evidence="10" type="ORF">HA039_19465</name>
</gene>
<feature type="transmembrane region" description="Helical" evidence="9">
    <location>
        <begin position="92"/>
        <end position="112"/>
    </location>
</feature>
<keyword evidence="2" id="KW-1003">Cell membrane</keyword>
<comment type="similarity">
    <text evidence="7">Belongs to the glycosyltransferase 87 family.</text>
</comment>
<evidence type="ECO:0000256" key="6">
    <source>
        <dbReference type="ARBA" id="ARBA00023136"/>
    </source>
</evidence>
<keyword evidence="6 9" id="KW-0472">Membrane</keyword>
<feature type="transmembrane region" description="Helical" evidence="9">
    <location>
        <begin position="174"/>
        <end position="194"/>
    </location>
</feature>
<evidence type="ECO:0000256" key="7">
    <source>
        <dbReference type="ARBA" id="ARBA00024033"/>
    </source>
</evidence>
<proteinExistence type="inferred from homology"/>
<dbReference type="AlphaFoldDB" id="A0A6G9H8Z5"/>
<feature type="transmembrane region" description="Helical" evidence="9">
    <location>
        <begin position="266"/>
        <end position="283"/>
    </location>
</feature>
<feature type="transmembrane region" description="Helical" evidence="9">
    <location>
        <begin position="146"/>
        <end position="168"/>
    </location>
</feature>
<keyword evidence="3" id="KW-0808">Transferase</keyword>
<accession>A0A6G9H8Z5</accession>
<protein>
    <submittedName>
        <fullName evidence="10">DUF2029 domain-containing protein</fullName>
    </submittedName>
</protein>
<comment type="subcellular location">
    <subcellularLocation>
        <location evidence="1">Cell membrane</location>
        <topology evidence="1">Multi-pass membrane protein</topology>
    </subcellularLocation>
</comment>
<evidence type="ECO:0000256" key="1">
    <source>
        <dbReference type="ARBA" id="ARBA00004651"/>
    </source>
</evidence>
<sequence length="411" mass="44192">MADTLVYRAEGAAVVDGTDLYGFTVTQWRLPATYPPFAAILFVPTTWPPVGVLKCAFVVGNLALLALLVRLSGRFAGLRYGGPYGPVRPAPYVLRYVLPIALPVAAGLALWLEPVFQTVLFGQINLALACLVLWDLSRPEHAVGKGFALGVAAGVKLTPAIFLVYLLVTGRVRAGLTALASLTGTVLLGALVLPRASADFWTRRVFETDRVGKAWIVDNQSLRGLLSRVLRTTDPGPVWAVAAALTAAAGLWLARRVFLRHGLETWGVLVTALTALLVSPISWSHHWVWCVPLLAVLIAEGHHRTAAAAGVVWTARTLWAVPHRGDLDLRLPWWQQPLASPYPLAALALLAWIARRTADAPLSPAPRQSAPRHPTPRPPTPLHTAPEHPAPQHPAPATQFPASSSSASTIR</sequence>